<gene>
    <name evidence="1" type="ORF">M9Y10_013863</name>
</gene>
<comment type="caution">
    <text evidence="1">The sequence shown here is derived from an EMBL/GenBank/DDBJ whole genome shotgun (WGS) entry which is preliminary data.</text>
</comment>
<accession>A0ABR2KYH5</accession>
<evidence type="ECO:0000313" key="1">
    <source>
        <dbReference type="EMBL" id="KAK8895977.1"/>
    </source>
</evidence>
<dbReference type="EMBL" id="JAPFFF010000002">
    <property type="protein sequence ID" value="KAK8895977.1"/>
    <property type="molecule type" value="Genomic_DNA"/>
</dbReference>
<protein>
    <submittedName>
        <fullName evidence="1">Uncharacterized protein</fullName>
    </submittedName>
</protein>
<name>A0ABR2KYH5_9EUKA</name>
<reference evidence="1 2" key="1">
    <citation type="submission" date="2024-04" db="EMBL/GenBank/DDBJ databases">
        <title>Tritrichomonas musculus Genome.</title>
        <authorList>
            <person name="Alves-Ferreira E."/>
            <person name="Grigg M."/>
            <person name="Lorenzi H."/>
            <person name="Galac M."/>
        </authorList>
    </citation>
    <scope>NUCLEOTIDE SEQUENCE [LARGE SCALE GENOMIC DNA]</scope>
    <source>
        <strain evidence="1 2">EAF2021</strain>
    </source>
</reference>
<organism evidence="1 2">
    <name type="scientific">Tritrichomonas musculus</name>
    <dbReference type="NCBI Taxonomy" id="1915356"/>
    <lineage>
        <taxon>Eukaryota</taxon>
        <taxon>Metamonada</taxon>
        <taxon>Parabasalia</taxon>
        <taxon>Tritrichomonadida</taxon>
        <taxon>Tritrichomonadidae</taxon>
        <taxon>Tritrichomonas</taxon>
    </lineage>
</organism>
<proteinExistence type="predicted"/>
<keyword evidence="2" id="KW-1185">Reference proteome</keyword>
<evidence type="ECO:0000313" key="2">
    <source>
        <dbReference type="Proteomes" id="UP001470230"/>
    </source>
</evidence>
<sequence>MNAAIGAKMGNVEGKPKATAFSLRNSPILMAEGEENYPQEQESTKENLGEDFEEINLSKTFEEQFDFFYAADQALLELMNDFENNYCDLDHLAQIQTNSLLAEAMKNELTKSYFTKQSLAGFGYSEYHEGYLLKGYLNDKNKEIMSIRIDGIDDNHNHFLIYIFHSDEDKIKFLRENILFVFEIIIHSDENVELKSNIYGDNIQFNFTTFGKIKTLNLTFEADIIMSDNLEPQSYVFCKTPQNPIFKQYIASLGNGSNNHRKFDI</sequence>
<dbReference type="Proteomes" id="UP001470230">
    <property type="component" value="Unassembled WGS sequence"/>
</dbReference>